<comment type="cofactor">
    <cofactor evidence="11">
        <name>Zn(2+)</name>
        <dbReference type="ChEBI" id="CHEBI:29105"/>
    </cofactor>
    <text evidence="11">Binds 1 zinc ion per subunit.</text>
</comment>
<dbReference type="GO" id="GO:0008270">
    <property type="term" value="F:zinc ion binding"/>
    <property type="evidence" value="ECO:0007669"/>
    <property type="project" value="UniProtKB-UniRule"/>
</dbReference>
<sequence length="846" mass="96225">MDIRKKFLDFFESKGHKVYPSAPLVPDDPSLLFTNAGMVPFKPIFTGEKPAPTPPRATSSQLCMRAGGKHNDLENVGYTNRHHTLFEMLGNFSFGDYFKEEAIAYAWEFVTEVLKLDKDRLWITIHESDDEAGKIWQKYVSKDRIVKMGDKDNFWQMGDTGPCGPCSEIHYDQGEKFNSSEDYLGGEGDRFLEIWNLVFMQYNRDESGKLTPLPRPSIDTGMGLERITAVFEGVESNYETSIFKPLIQKVVEITGKEYFKDKRGASHRVIADHIRAVSFLVAQGVRFDREGRGYVLRRILRRGVRHGYMLGMKEPFMYKIVDTLANQMKDNYPYLEEKKEAIKEAIKIEEERFFETIDKGMALFKEELSKTTGNIFSGEVAFKLYDTYGFPLDLTQDMLREVNKKVDIETFDRLMKEQKERARANWKGSGDKKINLKDLEKYPPNKFVGYEKTSHKTKIKALFDEEFNEVDKLNGSGWVMLEETPFYAESGGQVGDRGELRIENGELRINVVDTKKFDERNLSKVEKAKLKVGDEVLAVVDESRREIAKHHSATHLLHSALRKVLGEHITQAGSLVEANRLRFDFTHPKALSKEELNKIEEMVNRVIARGFEGEVSEMSIDEAKKLGAMALFGEKYGDIVRVVKFGDFSIELCGGTHVKNTSEIGSFYIVKESGVSAGVRRIEAVVGYSAYEYGKNYRDLVEELKSKNKTNDLDKFIEKQKEEIKKLKEEIKSLKQAAVKEIKPINKDGINFVIERIDNANLREIATDLKGRVDNLVTFLIGENKGKVNFVAVSKVKDIKAGDLIKEFAPIVGGKGGGKPDFAQGGGKDIERIDEVIKKVKEKFGI</sequence>
<evidence type="ECO:0000256" key="2">
    <source>
        <dbReference type="ARBA" id="ARBA00022555"/>
    </source>
</evidence>
<dbReference type="GO" id="GO:0000049">
    <property type="term" value="F:tRNA binding"/>
    <property type="evidence" value="ECO:0007669"/>
    <property type="project" value="UniProtKB-KW"/>
</dbReference>
<dbReference type="InterPro" id="IPR018164">
    <property type="entry name" value="Ala-tRNA-synth_IIc_N"/>
</dbReference>
<dbReference type="InterPro" id="IPR018162">
    <property type="entry name" value="Ala-tRNA-ligase_IIc_anticod-bd"/>
</dbReference>
<dbReference type="GO" id="GO:0002161">
    <property type="term" value="F:aminoacyl-tRNA deacylase activity"/>
    <property type="evidence" value="ECO:0007669"/>
    <property type="project" value="TreeGrafter"/>
</dbReference>
<comment type="catalytic activity">
    <reaction evidence="11">
        <text>tRNA(Ala) + L-alanine + ATP = L-alanyl-tRNA(Ala) + AMP + diphosphate</text>
        <dbReference type="Rhea" id="RHEA:12540"/>
        <dbReference type="Rhea" id="RHEA-COMP:9657"/>
        <dbReference type="Rhea" id="RHEA-COMP:9923"/>
        <dbReference type="ChEBI" id="CHEBI:30616"/>
        <dbReference type="ChEBI" id="CHEBI:33019"/>
        <dbReference type="ChEBI" id="CHEBI:57972"/>
        <dbReference type="ChEBI" id="CHEBI:78442"/>
        <dbReference type="ChEBI" id="CHEBI:78497"/>
        <dbReference type="ChEBI" id="CHEBI:456215"/>
        <dbReference type="EC" id="6.1.1.7"/>
    </reaction>
</comment>
<evidence type="ECO:0000256" key="4">
    <source>
        <dbReference type="ARBA" id="ARBA00022723"/>
    </source>
</evidence>
<evidence type="ECO:0000256" key="6">
    <source>
        <dbReference type="ARBA" id="ARBA00022833"/>
    </source>
</evidence>
<dbReference type="SUPFAM" id="SSF55681">
    <property type="entry name" value="Class II aaRS and biotin synthetases"/>
    <property type="match status" value="1"/>
</dbReference>
<dbReference type="EMBL" id="ABCJ01000006">
    <property type="protein sequence ID" value="EDM23379.1"/>
    <property type="molecule type" value="Genomic_DNA"/>
</dbReference>
<keyword evidence="11" id="KW-0963">Cytoplasm</keyword>
<comment type="function">
    <text evidence="11">Catalyzes the attachment of alanine to tRNA(Ala) in a two-step reaction: alanine is first activated by ATP to form Ala-AMP and then transferred to the acceptor end of tRNA(Ala). Also edits incorrectly charged Ser-tRNA(Ala) and Gly-tRNA(Ala) via its editing domain.</text>
</comment>
<dbReference type="InterPro" id="IPR009000">
    <property type="entry name" value="Transl_B-barrel_sf"/>
</dbReference>
<dbReference type="PROSITE" id="PS50860">
    <property type="entry name" value="AA_TRNA_LIGASE_II_ALA"/>
    <property type="match status" value="1"/>
</dbReference>
<evidence type="ECO:0000256" key="7">
    <source>
        <dbReference type="ARBA" id="ARBA00022840"/>
    </source>
</evidence>
<keyword evidence="9 11" id="KW-0648">Protein biosynthesis</keyword>
<dbReference type="Pfam" id="PF07973">
    <property type="entry name" value="tRNA_SAD"/>
    <property type="match status" value="1"/>
</dbReference>
<dbReference type="GO" id="GO:0005524">
    <property type="term" value="F:ATP binding"/>
    <property type="evidence" value="ECO:0007669"/>
    <property type="project" value="UniProtKB-UniRule"/>
</dbReference>
<dbReference type="PANTHER" id="PTHR11777:SF9">
    <property type="entry name" value="ALANINE--TRNA LIGASE, CYTOPLASMIC"/>
    <property type="match status" value="1"/>
</dbReference>
<keyword evidence="4 11" id="KW-0479">Metal-binding</keyword>
<dbReference type="Pfam" id="PF02272">
    <property type="entry name" value="DHHA1"/>
    <property type="match status" value="1"/>
</dbReference>
<evidence type="ECO:0000256" key="3">
    <source>
        <dbReference type="ARBA" id="ARBA00022598"/>
    </source>
</evidence>
<dbReference type="AlphaFoldDB" id="A0AAI9AH41"/>
<dbReference type="GO" id="GO:0006419">
    <property type="term" value="P:alanyl-tRNA aminoacylation"/>
    <property type="evidence" value="ECO:0007669"/>
    <property type="project" value="UniProtKB-UniRule"/>
</dbReference>
<dbReference type="CDD" id="cd00673">
    <property type="entry name" value="AlaRS_core"/>
    <property type="match status" value="1"/>
</dbReference>
<evidence type="ECO:0000256" key="5">
    <source>
        <dbReference type="ARBA" id="ARBA00022741"/>
    </source>
</evidence>
<keyword evidence="2 11" id="KW-0820">tRNA-binding</keyword>
<dbReference type="FunFam" id="3.30.980.10:FF:000004">
    <property type="entry name" value="Alanine--tRNA ligase, cytoplasmic"/>
    <property type="match status" value="1"/>
</dbReference>
<comment type="similarity">
    <text evidence="1 11">Belongs to the class-II aminoacyl-tRNA synthetase family.</text>
</comment>
<organism evidence="14 15">
    <name type="scientific">Caminibacter mediatlanticus TB-2</name>
    <dbReference type="NCBI Taxonomy" id="391592"/>
    <lineage>
        <taxon>Bacteria</taxon>
        <taxon>Pseudomonadati</taxon>
        <taxon>Campylobacterota</taxon>
        <taxon>Epsilonproteobacteria</taxon>
        <taxon>Nautiliales</taxon>
        <taxon>Nautiliaceae</taxon>
        <taxon>Caminibacter</taxon>
    </lineage>
</organism>
<feature type="coiled-coil region" evidence="12">
    <location>
        <begin position="710"/>
        <end position="741"/>
    </location>
</feature>
<dbReference type="SUPFAM" id="SSF50447">
    <property type="entry name" value="Translation proteins"/>
    <property type="match status" value="1"/>
</dbReference>
<dbReference type="Gene3D" id="3.30.930.10">
    <property type="entry name" value="Bira Bifunctional Protein, Domain 2"/>
    <property type="match status" value="1"/>
</dbReference>
<name>A0AAI9AH41_9BACT</name>
<keyword evidence="12" id="KW-0175">Coiled coil</keyword>
<dbReference type="GO" id="GO:0045892">
    <property type="term" value="P:negative regulation of DNA-templated transcription"/>
    <property type="evidence" value="ECO:0007669"/>
    <property type="project" value="TreeGrafter"/>
</dbReference>
<dbReference type="SUPFAM" id="SSF101353">
    <property type="entry name" value="Putative anticodon-binding domain of alanyl-tRNA synthetase (AlaRS)"/>
    <property type="match status" value="1"/>
</dbReference>
<dbReference type="HAMAP" id="MF_00036_B">
    <property type="entry name" value="Ala_tRNA_synth_B"/>
    <property type="match status" value="1"/>
</dbReference>
<dbReference type="InterPro" id="IPR012947">
    <property type="entry name" value="tRNA_SAD"/>
</dbReference>
<evidence type="ECO:0000256" key="8">
    <source>
        <dbReference type="ARBA" id="ARBA00022884"/>
    </source>
</evidence>
<evidence type="ECO:0000256" key="12">
    <source>
        <dbReference type="SAM" id="Coils"/>
    </source>
</evidence>
<dbReference type="PRINTS" id="PR00980">
    <property type="entry name" value="TRNASYNTHALA"/>
</dbReference>
<dbReference type="FunFam" id="3.10.310.40:FF:000001">
    <property type="entry name" value="Alanine--tRNA ligase"/>
    <property type="match status" value="1"/>
</dbReference>
<dbReference type="Proteomes" id="UP000003288">
    <property type="component" value="Unassembled WGS sequence"/>
</dbReference>
<evidence type="ECO:0000313" key="14">
    <source>
        <dbReference type="EMBL" id="EDM23379.1"/>
    </source>
</evidence>
<proteinExistence type="inferred from homology"/>
<dbReference type="SMART" id="SM00863">
    <property type="entry name" value="tRNA_SAD"/>
    <property type="match status" value="1"/>
</dbReference>
<feature type="binding site" evidence="11">
    <location>
        <position position="555"/>
    </location>
    <ligand>
        <name>Zn(2+)</name>
        <dbReference type="ChEBI" id="CHEBI:29105"/>
    </ligand>
</feature>
<gene>
    <name evidence="11 14" type="primary">alaS</name>
    <name evidence="14" type="ORF">CMTB2_08945</name>
</gene>
<evidence type="ECO:0000313" key="15">
    <source>
        <dbReference type="Proteomes" id="UP000003288"/>
    </source>
</evidence>
<keyword evidence="5 11" id="KW-0547">Nucleotide-binding</keyword>
<comment type="domain">
    <text evidence="11">Consists of three domains; the N-terminal catalytic domain, the editing domain and the C-terminal C-Ala domain. The editing domain removes incorrectly charged amino acids, while the C-Ala domain, along with tRNA(Ala), serves as a bridge to cooperatively bring together the editing and aminoacylation centers thus stimulating deacylation of misacylated tRNAs.</text>
</comment>
<keyword evidence="7 11" id="KW-0067">ATP-binding</keyword>
<dbReference type="PANTHER" id="PTHR11777">
    <property type="entry name" value="ALANYL-TRNA SYNTHETASE"/>
    <property type="match status" value="1"/>
</dbReference>
<evidence type="ECO:0000256" key="9">
    <source>
        <dbReference type="ARBA" id="ARBA00022917"/>
    </source>
</evidence>
<dbReference type="InterPro" id="IPR050058">
    <property type="entry name" value="Ala-tRNA_ligase"/>
</dbReference>
<comment type="caution">
    <text evidence="14">The sequence shown here is derived from an EMBL/GenBank/DDBJ whole genome shotgun (WGS) entry which is preliminary data.</text>
</comment>
<dbReference type="Gene3D" id="2.40.30.130">
    <property type="match status" value="1"/>
</dbReference>
<dbReference type="InterPro" id="IPR023033">
    <property type="entry name" value="Ala_tRNA_ligase_euk/bac"/>
</dbReference>
<evidence type="ECO:0000256" key="11">
    <source>
        <dbReference type="HAMAP-Rule" id="MF_00036"/>
    </source>
</evidence>
<dbReference type="GO" id="GO:0004813">
    <property type="term" value="F:alanine-tRNA ligase activity"/>
    <property type="evidence" value="ECO:0007669"/>
    <property type="project" value="UniProtKB-UniRule"/>
</dbReference>
<keyword evidence="3 11" id="KW-0436">Ligase</keyword>
<comment type="subcellular location">
    <subcellularLocation>
        <location evidence="11">Cytoplasm</location>
    </subcellularLocation>
</comment>
<evidence type="ECO:0000256" key="10">
    <source>
        <dbReference type="ARBA" id="ARBA00023146"/>
    </source>
</evidence>
<dbReference type="InterPro" id="IPR018165">
    <property type="entry name" value="Ala-tRNA-synth_IIc_core"/>
</dbReference>
<reference evidence="14 15" key="1">
    <citation type="journal article" date="2011" name="Stand. Genomic Sci.">
        <title>Draft genome sequence of Caminibacter mediatlanticus strain TB-2, an epsilonproteobacterium isolated from a deep-sea hydrothermal vent.</title>
        <authorList>
            <person name="Giovannelli D."/>
            <person name="Ferriera S."/>
            <person name="Johnson J."/>
            <person name="Kravitz S."/>
            <person name="Perez-Rodriguez I."/>
            <person name="Ricci J."/>
            <person name="O'Brien C."/>
            <person name="Voordeckers J.W."/>
            <person name="Bini E."/>
            <person name="Vetriani C."/>
        </authorList>
    </citation>
    <scope>NUCLEOTIDE SEQUENCE [LARGE SCALE GENOMIC DNA]</scope>
    <source>
        <strain evidence="14 15">TB-2</strain>
    </source>
</reference>
<feature type="binding site" evidence="11">
    <location>
        <position position="653"/>
    </location>
    <ligand>
        <name>Zn(2+)</name>
        <dbReference type="ChEBI" id="CHEBI:29105"/>
    </ligand>
</feature>
<keyword evidence="10 11" id="KW-0030">Aminoacyl-tRNA synthetase</keyword>
<dbReference type="GO" id="GO:0005829">
    <property type="term" value="C:cytosol"/>
    <property type="evidence" value="ECO:0007669"/>
    <property type="project" value="TreeGrafter"/>
</dbReference>
<dbReference type="Gene3D" id="3.30.980.10">
    <property type="entry name" value="Threonyl-trna Synthetase, Chain A, domain 2"/>
    <property type="match status" value="1"/>
</dbReference>
<dbReference type="Gene3D" id="3.30.54.20">
    <property type="match status" value="1"/>
</dbReference>
<feature type="binding site" evidence="11">
    <location>
        <position position="551"/>
    </location>
    <ligand>
        <name>Zn(2+)</name>
        <dbReference type="ChEBI" id="CHEBI:29105"/>
    </ligand>
</feature>
<dbReference type="FunFam" id="3.30.54.20:FF:000001">
    <property type="entry name" value="Alanine--tRNA ligase"/>
    <property type="match status" value="1"/>
</dbReference>
<dbReference type="FunFam" id="3.30.930.10:FF:000004">
    <property type="entry name" value="Alanine--tRNA ligase"/>
    <property type="match status" value="1"/>
</dbReference>
<protein>
    <recommendedName>
        <fullName evidence="11">Alanine--tRNA ligase</fullName>
        <ecNumber evidence="11">6.1.1.7</ecNumber>
    </recommendedName>
    <alternativeName>
        <fullName evidence="11">Alanyl-tRNA synthetase</fullName>
        <shortName evidence="11">AlaRS</shortName>
    </alternativeName>
</protein>
<dbReference type="InterPro" id="IPR003156">
    <property type="entry name" value="DHHA1_dom"/>
</dbReference>
<dbReference type="InterPro" id="IPR018163">
    <property type="entry name" value="Thr/Ala-tRNA-synth_IIc_edit"/>
</dbReference>
<dbReference type="EC" id="6.1.1.7" evidence="11"/>
<keyword evidence="6 11" id="KW-0862">Zinc</keyword>
<feature type="binding site" evidence="11">
    <location>
        <position position="657"/>
    </location>
    <ligand>
        <name>Zn(2+)</name>
        <dbReference type="ChEBI" id="CHEBI:29105"/>
    </ligand>
</feature>
<dbReference type="Gene3D" id="3.10.310.40">
    <property type="match status" value="1"/>
</dbReference>
<feature type="domain" description="Alanyl-transfer RNA synthetases family profile" evidence="13">
    <location>
        <begin position="1"/>
        <end position="696"/>
    </location>
</feature>
<dbReference type="InterPro" id="IPR045864">
    <property type="entry name" value="aa-tRNA-synth_II/BPL/LPL"/>
</dbReference>
<keyword evidence="8 11" id="KW-0694">RNA-binding</keyword>
<dbReference type="RefSeq" id="WP_007474882.1">
    <property type="nucleotide sequence ID" value="NZ_ABCJ01000006.1"/>
</dbReference>
<dbReference type="SUPFAM" id="SSF55186">
    <property type="entry name" value="ThrRS/AlaRS common domain"/>
    <property type="match status" value="1"/>
</dbReference>
<dbReference type="NCBIfam" id="TIGR00344">
    <property type="entry name" value="alaS"/>
    <property type="match status" value="1"/>
</dbReference>
<evidence type="ECO:0000259" key="13">
    <source>
        <dbReference type="PROSITE" id="PS50860"/>
    </source>
</evidence>
<evidence type="ECO:0000256" key="1">
    <source>
        <dbReference type="ARBA" id="ARBA00008226"/>
    </source>
</evidence>
<accession>A0AAI9AH41</accession>
<dbReference type="Pfam" id="PF01411">
    <property type="entry name" value="tRNA-synt_2c"/>
    <property type="match status" value="1"/>
</dbReference>
<dbReference type="InterPro" id="IPR002318">
    <property type="entry name" value="Ala-tRNA-lgiase_IIc"/>
</dbReference>